<evidence type="ECO:0000259" key="2">
    <source>
        <dbReference type="Pfam" id="PF13086"/>
    </source>
</evidence>
<protein>
    <submittedName>
        <fullName evidence="7">Intron-binding protein aquarius like protein</fullName>
    </submittedName>
</protein>
<dbReference type="PIRSF" id="PIRSF038901">
    <property type="entry name" value="AQR_cwf11"/>
    <property type="match status" value="1"/>
</dbReference>
<keyword evidence="8" id="KW-1185">Reference proteome</keyword>
<feature type="domain" description="RNA helicase aquarius N-terminal" evidence="4">
    <location>
        <begin position="21"/>
        <end position="410"/>
    </location>
</feature>
<feature type="domain" description="RNA helicase aquarius beta-barrel" evidence="5">
    <location>
        <begin position="520"/>
        <end position="667"/>
    </location>
</feature>
<dbReference type="CDD" id="cd18808">
    <property type="entry name" value="SF1_C_Upf1"/>
    <property type="match status" value="1"/>
</dbReference>
<evidence type="ECO:0000313" key="7">
    <source>
        <dbReference type="EMBL" id="KYQ92453.1"/>
    </source>
</evidence>
<comment type="subcellular location">
    <subcellularLocation>
        <location evidence="1">Nucleus</location>
    </subcellularLocation>
</comment>
<accession>A0A151ZER8</accession>
<dbReference type="EMBL" id="LODT01000029">
    <property type="protein sequence ID" value="KYQ92453.1"/>
    <property type="molecule type" value="Genomic_DNA"/>
</dbReference>
<dbReference type="GO" id="GO:0000398">
    <property type="term" value="P:mRNA splicing, via spliceosome"/>
    <property type="evidence" value="ECO:0007669"/>
    <property type="project" value="InterPro"/>
</dbReference>
<evidence type="ECO:0000259" key="6">
    <source>
        <dbReference type="Pfam" id="PF21144"/>
    </source>
</evidence>
<dbReference type="Proteomes" id="UP000076078">
    <property type="component" value="Unassembled WGS sequence"/>
</dbReference>
<evidence type="ECO:0000313" key="8">
    <source>
        <dbReference type="Proteomes" id="UP000076078"/>
    </source>
</evidence>
<feature type="domain" description="RNA helicase aquarius insertion" evidence="6">
    <location>
        <begin position="725"/>
        <end position="773"/>
    </location>
</feature>
<keyword evidence="1" id="KW-0507">mRNA processing</keyword>
<keyword evidence="1" id="KW-0539">Nucleus</keyword>
<evidence type="ECO:0000259" key="4">
    <source>
        <dbReference type="Pfam" id="PF16399"/>
    </source>
</evidence>
<dbReference type="InterPro" id="IPR032174">
    <property type="entry name" value="Aquarius_N"/>
</dbReference>
<dbReference type="SUPFAM" id="SSF52540">
    <property type="entry name" value="P-loop containing nucleoside triphosphate hydrolases"/>
    <property type="match status" value="1"/>
</dbReference>
<dbReference type="PANTHER" id="PTHR10887:SF5">
    <property type="entry name" value="RNA HELICASE AQUARIUS"/>
    <property type="match status" value="1"/>
</dbReference>
<keyword evidence="1" id="KW-0508">mRNA splicing</keyword>
<dbReference type="InterPro" id="IPR041677">
    <property type="entry name" value="DNA2/NAM7_AAA_11"/>
</dbReference>
<dbReference type="Pfam" id="PF21144">
    <property type="entry name" value="Aquarius_N_3rd"/>
    <property type="match status" value="1"/>
</dbReference>
<dbReference type="GO" id="GO:0071013">
    <property type="term" value="C:catalytic step 2 spliceosome"/>
    <property type="evidence" value="ECO:0007669"/>
    <property type="project" value="TreeGrafter"/>
</dbReference>
<dbReference type="OMA" id="YRVWLDC"/>
<evidence type="ECO:0000259" key="3">
    <source>
        <dbReference type="Pfam" id="PF13087"/>
    </source>
</evidence>
<dbReference type="Pfam" id="PF21143">
    <property type="entry name" value="Aquarius_N_2nd"/>
    <property type="match status" value="1"/>
</dbReference>
<dbReference type="PANTHER" id="PTHR10887">
    <property type="entry name" value="DNA2/NAM7 HELICASE FAMILY"/>
    <property type="match status" value="1"/>
</dbReference>
<dbReference type="InParanoid" id="A0A151ZER8"/>
<dbReference type="InterPro" id="IPR026300">
    <property type="entry name" value="CWF11_fam"/>
</dbReference>
<dbReference type="Pfam" id="PF13087">
    <property type="entry name" value="AAA_12"/>
    <property type="match status" value="1"/>
</dbReference>
<comment type="similarity">
    <text evidence="1">Belongs to the CWF11 family.</text>
</comment>
<organism evidence="7 8">
    <name type="scientific">Tieghemostelium lacteum</name>
    <name type="common">Slime mold</name>
    <name type="synonym">Dictyostelium lacteum</name>
    <dbReference type="NCBI Taxonomy" id="361077"/>
    <lineage>
        <taxon>Eukaryota</taxon>
        <taxon>Amoebozoa</taxon>
        <taxon>Evosea</taxon>
        <taxon>Eumycetozoa</taxon>
        <taxon>Dictyostelia</taxon>
        <taxon>Dictyosteliales</taxon>
        <taxon>Raperosteliaceae</taxon>
        <taxon>Tieghemostelium</taxon>
    </lineage>
</organism>
<evidence type="ECO:0000256" key="1">
    <source>
        <dbReference type="PIRNR" id="PIRNR038901"/>
    </source>
</evidence>
<dbReference type="FunFam" id="3.40.50.300:FF:003210">
    <property type="entry name" value="RNA helicase aquarius"/>
    <property type="match status" value="1"/>
</dbReference>
<dbReference type="CDD" id="cd17935">
    <property type="entry name" value="EEXXQc_AQR"/>
    <property type="match status" value="1"/>
</dbReference>
<proteinExistence type="inferred from homology"/>
<evidence type="ECO:0000259" key="5">
    <source>
        <dbReference type="Pfam" id="PF21143"/>
    </source>
</evidence>
<dbReference type="FunCoup" id="A0A151ZER8">
    <property type="interactions" value="681"/>
</dbReference>
<dbReference type="Pfam" id="PF13086">
    <property type="entry name" value="AAA_11"/>
    <property type="match status" value="1"/>
</dbReference>
<sequence length="1367" mass="158892">MVVKGNDGRVITITDIIDDEITKLSIKHWLQKDGKGPFDVKIVEDIYNQQLFSNDKVLEQRIRILELSHYFENYLWPNFSETQCGFHHVFSILLMLNAKVAEGVQNPFEQLQSSESKFKLLFEKILDIQDQFIIDNNNNNNNNNGRIQILGSKHLIHYLTFFINCFQNLEDKTIRNESLKICSYPIWLNLSTNRFQEELSNLTILPLKKKILLLKKKQPTNADSRYQNFIRNFFDYFVGVVEMLGEQLNSSVKVSEDLNLLLKSLERFLEFIIDLVTLITTRRFFFALLDDYQLIIKLYSSKFYQSLKVKSNVGVDGEVIKKLMNQLIEYSSYQINNFTGEELTRDVVDGRHYNKIQQLQSVVFKEFPEIKDTALLNMSLLENCKSIDQKMEPLSDQRLQELCQKLSLLDGNGRYPISRTYLLNLLKFSISLDFENLKNGDEILGYNQPLYPTETMLWSSLATVLDGYSGDSSSSLPIPKLGLQYLSFQDYLSRQFEFTMLEASFDIKQLVEDSIKRMAPKFSQTDGKTQFQGWSRMSVPLDSFKITNVHKPLIGETKPKFVNAILQFSIDHIIVQNIQVEWQSIKEHDHLFLVALDFSKENTSSYPLGIKSVRGCKVLENMGHSPSNQSKKLQYNLKVELDSNQYQLDSVTDKSLKLYSSFNVLVRVNPKESNFHETLENMVQLNEYKSTLSSQLPTWLSGLFLGYPDPTLYDSNYHEKRLQKQIIQYNDTFLNVDHLQQTFQGTNYQLEGINELQSTEGPFKLTYQQDNKVLVQEYKYPQYVDKSKLNRVRFTPTQIKAIQSGTLEGLTMIVGPPGTGKTDVAVQIISNIYQNAPGQRTLILTHSNQALNQLFEKIQNLSIPERYLLRLGHGNKQLAGLHDFSRSGRIDYILTQRIQKLKIVEYLAQSLNEPTDVGYTCETAIHYFSYSILNKWEKYQSDLEKHPNDNEYLVGNYPFSAYFQGMNVPQYTLTLSKSFSENMEIIQMNWGHIEGLFKELEEYQVFELLKTPSSRFNYLLLKQAKIIAMTCTHAILKRKELLRLGFKFDNVLMEESAQVSDVESFIPLQLQKTEFTQVNRLKRFIMIGDHNQLPPIVKNIALQKYAHFDQSLFTRFIRLQIPFVLLDKQGRCRASLSEIFKWRYKGLMDLEYIQSEPQYKIANPGFLWEYQLVDVTEADGFGQGEIEPFPHFYQNLGEAEYIVSLYQYMRIMGYPSEKITILTTYKGQKQLLLNVFQQKCKDNALFGMPSKITTVDKYQGQQNDYVLLSLVRTKTFGHIRDVRRLIVAMSRARLGLYVFCKRSLFQTCYETISSLSHFLKKSDKLTLIQESYPTNRLLTDTVSKDQILEIQNSFQMKSLVESNLSQD</sequence>
<dbReference type="InterPro" id="IPR027417">
    <property type="entry name" value="P-loop_NTPase"/>
</dbReference>
<dbReference type="GO" id="GO:0003729">
    <property type="term" value="F:mRNA binding"/>
    <property type="evidence" value="ECO:0007669"/>
    <property type="project" value="TreeGrafter"/>
</dbReference>
<name>A0A151ZER8_TIELA</name>
<reference evidence="7 8" key="1">
    <citation type="submission" date="2015-12" db="EMBL/GenBank/DDBJ databases">
        <title>Dictyostelia acquired genes for synthesis and detection of signals that induce cell-type specialization by lateral gene transfer from prokaryotes.</title>
        <authorList>
            <person name="Gloeckner G."/>
            <person name="Schaap P."/>
        </authorList>
    </citation>
    <scope>NUCLEOTIDE SEQUENCE [LARGE SCALE GENOMIC DNA]</scope>
    <source>
        <strain evidence="7 8">TK</strain>
    </source>
</reference>
<dbReference type="Pfam" id="PF16399">
    <property type="entry name" value="Aquarius_N_1st"/>
    <property type="match status" value="1"/>
</dbReference>
<feature type="domain" description="DNA2/NAM7 helicase-like C-terminal" evidence="3">
    <location>
        <begin position="1109"/>
        <end position="1302"/>
    </location>
</feature>
<dbReference type="InterPro" id="IPR045055">
    <property type="entry name" value="DNA2/NAM7-like"/>
</dbReference>
<feature type="domain" description="DNA2/NAM7 helicase helicase" evidence="2">
    <location>
        <begin position="797"/>
        <end position="1098"/>
    </location>
</feature>
<dbReference type="GO" id="GO:0004386">
    <property type="term" value="F:helicase activity"/>
    <property type="evidence" value="ECO:0007669"/>
    <property type="project" value="InterPro"/>
</dbReference>
<dbReference type="FunFam" id="3.40.50.300:FF:002863">
    <property type="entry name" value="Pre-mRNA-splicing factor cwf11"/>
    <property type="match status" value="1"/>
</dbReference>
<dbReference type="InterPro" id="IPR048966">
    <property type="entry name" value="Aquarius_b-barrel"/>
</dbReference>
<dbReference type="Gene3D" id="3.40.50.300">
    <property type="entry name" value="P-loop containing nucleotide triphosphate hydrolases"/>
    <property type="match status" value="2"/>
</dbReference>
<gene>
    <name evidence="7" type="ORF">DLAC_06436</name>
</gene>
<dbReference type="OrthoDB" id="1879at2759"/>
<comment type="caution">
    <text evidence="7">The sequence shown here is derived from an EMBL/GenBank/DDBJ whole genome shotgun (WGS) entry which is preliminary data.</text>
</comment>
<dbReference type="InterPro" id="IPR047187">
    <property type="entry name" value="SF1_C_Upf1"/>
</dbReference>
<dbReference type="InterPro" id="IPR041679">
    <property type="entry name" value="DNA2/NAM7-like_C"/>
</dbReference>
<dbReference type="STRING" id="361077.A0A151ZER8"/>
<dbReference type="InterPro" id="IPR048967">
    <property type="entry name" value="Aquarius_insert"/>
</dbReference>